<keyword evidence="1" id="KW-0732">Signal</keyword>
<dbReference type="Proteomes" id="UP001264519">
    <property type="component" value="Unassembled WGS sequence"/>
</dbReference>
<organism evidence="2 3">
    <name type="scientific">Halomonas koreensis</name>
    <dbReference type="NCBI Taxonomy" id="245385"/>
    <lineage>
        <taxon>Bacteria</taxon>
        <taxon>Pseudomonadati</taxon>
        <taxon>Pseudomonadota</taxon>
        <taxon>Gammaproteobacteria</taxon>
        <taxon>Oceanospirillales</taxon>
        <taxon>Halomonadaceae</taxon>
        <taxon>Halomonas</taxon>
    </lineage>
</organism>
<gene>
    <name evidence="2" type="ORF">QC818_01820</name>
</gene>
<feature type="signal peptide" evidence="1">
    <location>
        <begin position="1"/>
        <end position="24"/>
    </location>
</feature>
<reference evidence="2 3" key="1">
    <citation type="submission" date="2023-04" db="EMBL/GenBank/DDBJ databases">
        <title>A long-awaited taxogenomic arrangement of the family Halomonadaceae.</title>
        <authorList>
            <person name="De La Haba R."/>
            <person name="Chuvochina M."/>
            <person name="Wittouck S."/>
            <person name="Arahal D.R."/>
            <person name="Sanchez-Porro C."/>
            <person name="Hugenholtz P."/>
            <person name="Ventosa A."/>
        </authorList>
    </citation>
    <scope>NUCLEOTIDE SEQUENCE [LARGE SCALE GENOMIC DNA]</scope>
    <source>
        <strain evidence="2 3">DSM 23530</strain>
    </source>
</reference>
<name>A0ABU1FXX0_9GAMM</name>
<comment type="caution">
    <text evidence="2">The sequence shown here is derived from an EMBL/GenBank/DDBJ whole genome shotgun (WGS) entry which is preliminary data.</text>
</comment>
<evidence type="ECO:0000313" key="2">
    <source>
        <dbReference type="EMBL" id="MDR5865528.1"/>
    </source>
</evidence>
<evidence type="ECO:0000256" key="1">
    <source>
        <dbReference type="SAM" id="SignalP"/>
    </source>
</evidence>
<keyword evidence="3" id="KW-1185">Reference proteome</keyword>
<dbReference type="Pfam" id="PF11249">
    <property type="entry name" value="DUF3047"/>
    <property type="match status" value="1"/>
</dbReference>
<proteinExistence type="predicted"/>
<accession>A0ABU1FXX0</accession>
<feature type="chain" id="PRO_5047021885" evidence="1">
    <location>
        <begin position="25"/>
        <end position="222"/>
    </location>
</feature>
<evidence type="ECO:0000313" key="3">
    <source>
        <dbReference type="Proteomes" id="UP001264519"/>
    </source>
</evidence>
<dbReference type="EMBL" id="JARWAK010000001">
    <property type="protein sequence ID" value="MDR5865528.1"/>
    <property type="molecule type" value="Genomic_DNA"/>
</dbReference>
<sequence length="222" mass="24690">MSRAPRYRHWFATCLLAIAAGPSAADTTFPPRAILDWPVREFAGRTDYRLVSRDGETVLQARARGRASARYLERRFDLSTTPYLKWCWRVSTIYPGLDERTRGGDDYPARVYVARRTGPLPWQVQSVNYVWSSTQPAGAAWPNAFTDRARLLALQGGEARVGEWVAEVRDLRADYRRLFGETPGHIDGLALMSDGDNAGGDATAWFGGLILSGDAAPPRCPE</sequence>
<protein>
    <submittedName>
        <fullName evidence="2">DUF3047 domain-containing protein</fullName>
    </submittedName>
</protein>
<dbReference type="RefSeq" id="WP_309651118.1">
    <property type="nucleotide sequence ID" value="NZ_JARWAK010000001.1"/>
</dbReference>
<dbReference type="InterPro" id="IPR021409">
    <property type="entry name" value="DUF3047"/>
</dbReference>